<feature type="transmembrane region" description="Helical" evidence="5">
    <location>
        <begin position="297"/>
        <end position="319"/>
    </location>
</feature>
<feature type="transmembrane region" description="Helical" evidence="5">
    <location>
        <begin position="331"/>
        <end position="354"/>
    </location>
</feature>
<dbReference type="PANTHER" id="PTHR23501">
    <property type="entry name" value="MAJOR FACILITATOR SUPERFAMILY"/>
    <property type="match status" value="1"/>
</dbReference>
<evidence type="ECO:0000256" key="3">
    <source>
        <dbReference type="ARBA" id="ARBA00022989"/>
    </source>
</evidence>
<dbReference type="PROSITE" id="PS50850">
    <property type="entry name" value="MFS"/>
    <property type="match status" value="1"/>
</dbReference>
<dbReference type="RefSeq" id="XP_035345640.1">
    <property type="nucleotide sequence ID" value="XM_035489747.1"/>
</dbReference>
<dbReference type="PANTHER" id="PTHR23501:SF43">
    <property type="entry name" value="MULTIDRUG TRANSPORTER, PUTATIVE (AFU_ORTHOLOGUE AFUA_6G03040)-RELATED"/>
    <property type="match status" value="1"/>
</dbReference>
<dbReference type="SUPFAM" id="SSF103473">
    <property type="entry name" value="MFS general substrate transporter"/>
    <property type="match status" value="1"/>
</dbReference>
<feature type="transmembrane region" description="Helical" evidence="5">
    <location>
        <begin position="252"/>
        <end position="276"/>
    </location>
</feature>
<dbReference type="Pfam" id="PF07690">
    <property type="entry name" value="MFS_1"/>
    <property type="match status" value="1"/>
</dbReference>
<dbReference type="Gene3D" id="1.20.1250.20">
    <property type="entry name" value="MFS general substrate transporter like domains"/>
    <property type="match status" value="1"/>
</dbReference>
<dbReference type="Proteomes" id="UP000509510">
    <property type="component" value="Chromosome III"/>
</dbReference>
<evidence type="ECO:0000256" key="2">
    <source>
        <dbReference type="ARBA" id="ARBA00022692"/>
    </source>
</evidence>
<dbReference type="KEGG" id="trg:TRUGW13939_06596"/>
<keyword evidence="4 5" id="KW-0472">Membrane</keyword>
<dbReference type="AlphaFoldDB" id="A0A7H8QZE7"/>
<feature type="transmembrane region" description="Helical" evidence="5">
    <location>
        <begin position="65"/>
        <end position="83"/>
    </location>
</feature>
<evidence type="ECO:0000259" key="6">
    <source>
        <dbReference type="PROSITE" id="PS50850"/>
    </source>
</evidence>
<feature type="transmembrane region" description="Helical" evidence="5">
    <location>
        <begin position="222"/>
        <end position="240"/>
    </location>
</feature>
<dbReference type="GO" id="GO:0005886">
    <property type="term" value="C:plasma membrane"/>
    <property type="evidence" value="ECO:0007669"/>
    <property type="project" value="TreeGrafter"/>
</dbReference>
<proteinExistence type="predicted"/>
<evidence type="ECO:0000313" key="8">
    <source>
        <dbReference type="Proteomes" id="UP000509510"/>
    </source>
</evidence>
<feature type="transmembrane region" description="Helical" evidence="5">
    <location>
        <begin position="183"/>
        <end position="201"/>
    </location>
</feature>
<reference evidence="8" key="1">
    <citation type="submission" date="2020-06" db="EMBL/GenBank/DDBJ databases">
        <title>A chromosome-scale genome assembly of Talaromyces rugulosus W13939.</title>
        <authorList>
            <person name="Wang B."/>
            <person name="Guo L."/>
            <person name="Ye K."/>
            <person name="Wang L."/>
        </authorList>
    </citation>
    <scope>NUCLEOTIDE SEQUENCE [LARGE SCALE GENOMIC DNA]</scope>
    <source>
        <strain evidence="8">W13939</strain>
    </source>
</reference>
<feature type="domain" description="Major facilitator superfamily (MFS) profile" evidence="6">
    <location>
        <begin position="30"/>
        <end position="539"/>
    </location>
</feature>
<comment type="subcellular location">
    <subcellularLocation>
        <location evidence="1">Membrane</location>
        <topology evidence="1">Multi-pass membrane protein</topology>
    </subcellularLocation>
</comment>
<feature type="transmembrane region" description="Helical" evidence="5">
    <location>
        <begin position="156"/>
        <end position="177"/>
    </location>
</feature>
<feature type="transmembrane region" description="Helical" evidence="5">
    <location>
        <begin position="361"/>
        <end position="383"/>
    </location>
</feature>
<keyword evidence="3 5" id="KW-1133">Transmembrane helix</keyword>
<gene>
    <name evidence="7" type="ORF">TRUGW13939_06596</name>
</gene>
<keyword evidence="8" id="KW-1185">Reference proteome</keyword>
<sequence length="572" mass="61368">MEKNPGTDSKSSPNHGFKEATVPPVRFWILSVGVCLGLFLSIIDTSIVATSIYSIGVDFQDVRRVNWVALAYTLSYLGCAVTFARVSDVVGRRNAFVAAYIIFFAFSLGCGFAQSMDQLIACRTLQGIGGSGLYSLPMIILPELCPEHLRQHIGSVIGLVIAGSGALGPVLGGILTHYATWRWVFWINGPIGFVSLVIFFLSWPKAEHLPSTTRQSWKKFDYVGSFLIITAAVLVVFSFQNAGESPATAWGTALFIAPLTVGLILLLALLAWGYLARRVFEDRVALTFPISLFRNKAYASAALSTLFIGYPYFIINYAFPIRAQVVDDKSPLLAGIMLLPMLGSTAVGSILAGVVSRTKNYLFETMLVGACLMTVGVGLLTIVHDAGDDAKALGFLVFAGLGFGLNVASATMLTSFEIPIIDYGKVSSKSCQIYHPPRTNQKAPAPAQGIIAQLRILGGSLGISTSTVFLNTKTSELLSGVLTPQEQATLGHGGAPLSPEQRSIVHRAFSEAFHNDMVAAAAVSGAAVLVVLGAYRRGRMLVTDQKKARVQEEIERRSGQIKASESVSALRT</sequence>
<dbReference type="GO" id="GO:0022857">
    <property type="term" value="F:transmembrane transporter activity"/>
    <property type="evidence" value="ECO:0007669"/>
    <property type="project" value="InterPro"/>
</dbReference>
<dbReference type="InterPro" id="IPR011701">
    <property type="entry name" value="MFS"/>
</dbReference>
<protein>
    <recommendedName>
        <fullName evidence="6">Major facilitator superfamily (MFS) profile domain-containing protein</fullName>
    </recommendedName>
</protein>
<feature type="transmembrane region" description="Helical" evidence="5">
    <location>
        <begin position="395"/>
        <end position="416"/>
    </location>
</feature>
<dbReference type="GeneID" id="55994091"/>
<accession>A0A7H8QZE7</accession>
<keyword evidence="2 5" id="KW-0812">Transmembrane</keyword>
<dbReference type="EMBL" id="CP055900">
    <property type="protein sequence ID" value="QKX59462.1"/>
    <property type="molecule type" value="Genomic_DNA"/>
</dbReference>
<evidence type="ECO:0000256" key="5">
    <source>
        <dbReference type="SAM" id="Phobius"/>
    </source>
</evidence>
<dbReference type="OrthoDB" id="440553at2759"/>
<name>A0A7H8QZE7_TALRU</name>
<feature type="transmembrane region" description="Helical" evidence="5">
    <location>
        <begin position="95"/>
        <end position="113"/>
    </location>
</feature>
<evidence type="ECO:0000256" key="1">
    <source>
        <dbReference type="ARBA" id="ARBA00004141"/>
    </source>
</evidence>
<dbReference type="InterPro" id="IPR020846">
    <property type="entry name" value="MFS_dom"/>
</dbReference>
<organism evidence="7 8">
    <name type="scientific">Talaromyces rugulosus</name>
    <name type="common">Penicillium rugulosum</name>
    <dbReference type="NCBI Taxonomy" id="121627"/>
    <lineage>
        <taxon>Eukaryota</taxon>
        <taxon>Fungi</taxon>
        <taxon>Dikarya</taxon>
        <taxon>Ascomycota</taxon>
        <taxon>Pezizomycotina</taxon>
        <taxon>Eurotiomycetes</taxon>
        <taxon>Eurotiomycetidae</taxon>
        <taxon>Eurotiales</taxon>
        <taxon>Trichocomaceae</taxon>
        <taxon>Talaromyces</taxon>
        <taxon>Talaromyces sect. Islandici</taxon>
    </lineage>
</organism>
<evidence type="ECO:0000256" key="4">
    <source>
        <dbReference type="ARBA" id="ARBA00023136"/>
    </source>
</evidence>
<evidence type="ECO:0000313" key="7">
    <source>
        <dbReference type="EMBL" id="QKX59462.1"/>
    </source>
</evidence>
<dbReference type="PRINTS" id="PR01036">
    <property type="entry name" value="TCRTETB"/>
</dbReference>
<dbReference type="InterPro" id="IPR036259">
    <property type="entry name" value="MFS_trans_sf"/>
</dbReference>
<feature type="transmembrane region" description="Helical" evidence="5">
    <location>
        <begin position="27"/>
        <end position="53"/>
    </location>
</feature>